<dbReference type="Proteomes" id="UP000487882">
    <property type="component" value="Unassembled WGS sequence"/>
</dbReference>
<evidence type="ECO:0000313" key="2">
    <source>
        <dbReference type="EMBL" id="MUH59146.1"/>
    </source>
</evidence>
<keyword evidence="1" id="KW-0812">Transmembrane</keyword>
<feature type="transmembrane region" description="Helical" evidence="1">
    <location>
        <begin position="120"/>
        <end position="139"/>
    </location>
</feature>
<dbReference type="EMBL" id="WNLP01000001">
    <property type="protein sequence ID" value="MUH59146.1"/>
    <property type="molecule type" value="Genomic_DNA"/>
</dbReference>
<protein>
    <submittedName>
        <fullName evidence="2">Uncharacterized protein</fullName>
    </submittedName>
</protein>
<feature type="transmembrane region" description="Helical" evidence="1">
    <location>
        <begin position="31"/>
        <end position="49"/>
    </location>
</feature>
<feature type="transmembrane region" description="Helical" evidence="1">
    <location>
        <begin position="69"/>
        <end position="89"/>
    </location>
</feature>
<keyword evidence="3" id="KW-1185">Reference proteome</keyword>
<feature type="transmembrane region" description="Helical" evidence="1">
    <location>
        <begin position="6"/>
        <end position="24"/>
    </location>
</feature>
<evidence type="ECO:0000313" key="3">
    <source>
        <dbReference type="Proteomes" id="UP000487882"/>
    </source>
</evidence>
<reference evidence="2 3" key="1">
    <citation type="submission" date="2019-09" db="EMBL/GenBank/DDBJ databases">
        <title>Bifidobacterium canis sp. nov., isolated from the digestive tract of German Shepherd dog puppy.</title>
        <authorList>
            <person name="Bunesova V."/>
        </authorList>
    </citation>
    <scope>NUCLEOTIDE SEQUENCE [LARGE SCALE GENOMIC DNA]</scope>
    <source>
        <strain evidence="2 3">GSD1FS</strain>
    </source>
</reference>
<evidence type="ECO:0000256" key="1">
    <source>
        <dbReference type="SAM" id="Phobius"/>
    </source>
</evidence>
<name>A0A7K1J3C1_9BIFI</name>
<gene>
    <name evidence="2" type="ORF">GSD1FS_0462</name>
</gene>
<feature type="transmembrane region" description="Helical" evidence="1">
    <location>
        <begin position="96"/>
        <end position="114"/>
    </location>
</feature>
<sequence length="181" mass="19951">MNYPATITLGLAATIVLWVLWFFSRKHDQTIWGWAPFSLWGSWMGIETITDIARAVSYYLSKDGDLSSLAQMASTIILAVLLLALACFARWHFHDWVFGLSALWALLGIAVRLMDTSKVTAVLIIVLETLAAALMYLPWRKLTGRLNSVDTVSAQTGNAVEVTDDAAADDTDQDDGDESTH</sequence>
<organism evidence="2 3">
    <name type="scientific">Bifidobacterium canis</name>
    <dbReference type="NCBI Taxonomy" id="2610880"/>
    <lineage>
        <taxon>Bacteria</taxon>
        <taxon>Bacillati</taxon>
        <taxon>Actinomycetota</taxon>
        <taxon>Actinomycetes</taxon>
        <taxon>Bifidobacteriales</taxon>
        <taxon>Bifidobacteriaceae</taxon>
        <taxon>Bifidobacterium</taxon>
    </lineage>
</organism>
<comment type="caution">
    <text evidence="2">The sequence shown here is derived from an EMBL/GenBank/DDBJ whole genome shotgun (WGS) entry which is preliminary data.</text>
</comment>
<keyword evidence="1" id="KW-1133">Transmembrane helix</keyword>
<accession>A0A7K1J3C1</accession>
<keyword evidence="1" id="KW-0472">Membrane</keyword>
<dbReference type="AlphaFoldDB" id="A0A7K1J3C1"/>
<proteinExistence type="predicted"/>